<evidence type="ECO:0000256" key="1">
    <source>
        <dbReference type="SAM" id="Phobius"/>
    </source>
</evidence>
<dbReference type="AlphaFoldDB" id="A0A835BU65"/>
<evidence type="ECO:0000259" key="2">
    <source>
        <dbReference type="PROSITE" id="PS50181"/>
    </source>
</evidence>
<feature type="transmembrane region" description="Helical" evidence="1">
    <location>
        <begin position="396"/>
        <end position="416"/>
    </location>
</feature>
<dbReference type="Pfam" id="PF00646">
    <property type="entry name" value="F-box"/>
    <property type="match status" value="1"/>
</dbReference>
<dbReference type="Gene3D" id="1.20.1280.50">
    <property type="match status" value="1"/>
</dbReference>
<keyword evidence="1" id="KW-1133">Transmembrane helix</keyword>
<dbReference type="PANTHER" id="PTHR34223:SF115">
    <property type="entry name" value="F-BOX DOMAIN-CONTAINING PROTEIN"/>
    <property type="match status" value="1"/>
</dbReference>
<reference evidence="3" key="1">
    <citation type="submission" date="2020-07" db="EMBL/GenBank/DDBJ databases">
        <title>Genome sequence and genetic diversity analysis of an under-domesticated orphan crop, white fonio (Digitaria exilis).</title>
        <authorList>
            <person name="Bennetzen J.L."/>
            <person name="Chen S."/>
            <person name="Ma X."/>
            <person name="Wang X."/>
            <person name="Yssel A.E.J."/>
            <person name="Chaluvadi S.R."/>
            <person name="Johnson M."/>
            <person name="Gangashetty P."/>
            <person name="Hamidou F."/>
            <person name="Sanogo M.D."/>
            <person name="Zwaenepoel A."/>
            <person name="Wallace J."/>
            <person name="Van De Peer Y."/>
            <person name="Van Deynze A."/>
        </authorList>
    </citation>
    <scope>NUCLEOTIDE SEQUENCE</scope>
    <source>
        <tissue evidence="3">Leaves</tissue>
    </source>
</reference>
<dbReference type="InterPro" id="IPR053197">
    <property type="entry name" value="F-box_SCFL_complex_component"/>
</dbReference>
<organism evidence="3 4">
    <name type="scientific">Digitaria exilis</name>
    <dbReference type="NCBI Taxonomy" id="1010633"/>
    <lineage>
        <taxon>Eukaryota</taxon>
        <taxon>Viridiplantae</taxon>
        <taxon>Streptophyta</taxon>
        <taxon>Embryophyta</taxon>
        <taxon>Tracheophyta</taxon>
        <taxon>Spermatophyta</taxon>
        <taxon>Magnoliopsida</taxon>
        <taxon>Liliopsida</taxon>
        <taxon>Poales</taxon>
        <taxon>Poaceae</taxon>
        <taxon>PACMAD clade</taxon>
        <taxon>Panicoideae</taxon>
        <taxon>Panicodae</taxon>
        <taxon>Paniceae</taxon>
        <taxon>Anthephorinae</taxon>
        <taxon>Digitaria</taxon>
    </lineage>
</organism>
<evidence type="ECO:0000313" key="4">
    <source>
        <dbReference type="Proteomes" id="UP000636709"/>
    </source>
</evidence>
<dbReference type="PANTHER" id="PTHR34223">
    <property type="entry name" value="OS11G0201299 PROTEIN"/>
    <property type="match status" value="1"/>
</dbReference>
<dbReference type="SUPFAM" id="SSF52047">
    <property type="entry name" value="RNI-like"/>
    <property type="match status" value="1"/>
</dbReference>
<keyword evidence="1" id="KW-0812">Transmembrane</keyword>
<keyword evidence="1" id="KW-0472">Membrane</keyword>
<comment type="caution">
    <text evidence="3">The sequence shown here is derived from an EMBL/GenBank/DDBJ whole genome shotgun (WGS) entry which is preliminary data.</text>
</comment>
<name>A0A835BU65_9POAL</name>
<dbReference type="InterPro" id="IPR001810">
    <property type="entry name" value="F-box_dom"/>
</dbReference>
<evidence type="ECO:0000313" key="3">
    <source>
        <dbReference type="EMBL" id="KAF8711293.1"/>
    </source>
</evidence>
<proteinExistence type="predicted"/>
<dbReference type="SUPFAM" id="SSF81383">
    <property type="entry name" value="F-box domain"/>
    <property type="match status" value="1"/>
</dbReference>
<protein>
    <recommendedName>
        <fullName evidence="2">F-box domain-containing protein</fullName>
    </recommendedName>
</protein>
<gene>
    <name evidence="3" type="ORF">HU200_029314</name>
</gene>
<sequence length="418" mass="46526">MPAGKSHKGVPAAAPASGGDRIGALPDEILHRVLSFLPAQQAVRTCVLSRRWLHLWKYATGLRVVGADGKEPAPFEEVREFVDSLLLLRGSSPLERFEVKVAGAAIDVRNLRLWVRYGMMCNVQVLRLKVYGNAPALLRFEYPPLASRHLTKLQLRGLAFNNDFLDFSRCPALQDLNITDCSFMHAERISSKSLKHLNIKRGRFDLSSRTPIHTPCLASLNLQVREGRTPILERMPLLVSADILIGNCDYCSRSHNGDCGDESCKGCIPNDTSSVLLHGISEVETLLLASGTKTFIFRRDLKCCPTFSRLKTLVLFERCIPALTCILEHSPVLEIFKLFALPLGFIVNVKMSGSFNPAKLPSTVSPHLKIVKVRCGTVDERVLEILEFLSKFNISMIFFGNTLTLSIFLTSGLRYFGN</sequence>
<dbReference type="OrthoDB" id="690775at2759"/>
<dbReference type="CDD" id="cd22160">
    <property type="entry name" value="F-box_AtFBL13-like"/>
    <property type="match status" value="1"/>
</dbReference>
<dbReference type="Proteomes" id="UP000636709">
    <property type="component" value="Unassembled WGS sequence"/>
</dbReference>
<dbReference type="InterPro" id="IPR053781">
    <property type="entry name" value="F-box_AtFBL13-like"/>
</dbReference>
<feature type="domain" description="F-box" evidence="2">
    <location>
        <begin position="19"/>
        <end position="55"/>
    </location>
</feature>
<keyword evidence="4" id="KW-1185">Reference proteome</keyword>
<dbReference type="EMBL" id="JACEFO010001753">
    <property type="protein sequence ID" value="KAF8711293.1"/>
    <property type="molecule type" value="Genomic_DNA"/>
</dbReference>
<dbReference type="SMART" id="SM00256">
    <property type="entry name" value="FBOX"/>
    <property type="match status" value="1"/>
</dbReference>
<dbReference type="PROSITE" id="PS50181">
    <property type="entry name" value="FBOX"/>
    <property type="match status" value="1"/>
</dbReference>
<dbReference type="InterPro" id="IPR036047">
    <property type="entry name" value="F-box-like_dom_sf"/>
</dbReference>
<accession>A0A835BU65</accession>